<evidence type="ECO:0000256" key="3">
    <source>
        <dbReference type="ARBA" id="ARBA00022679"/>
    </source>
</evidence>
<dbReference type="AlphaFoldDB" id="A0A1W1BTW5"/>
<dbReference type="Gene3D" id="3.30.70.3550">
    <property type="entry name" value="Leucyl/phenylalanyl-tRNA-protein transferase, N-terminal domain"/>
    <property type="match status" value="1"/>
</dbReference>
<evidence type="ECO:0000256" key="2">
    <source>
        <dbReference type="ARBA" id="ARBA00022490"/>
    </source>
</evidence>
<dbReference type="InterPro" id="IPR042221">
    <property type="entry name" value="Leu/Phe-tRNA_Trfase_N"/>
</dbReference>
<keyword evidence="2" id="KW-0963">Cytoplasm</keyword>
<dbReference type="EC" id="2.3.2.6" evidence="5"/>
<dbReference type="FunFam" id="3.30.70.3550:FF:000001">
    <property type="entry name" value="Leucyl/phenylalanyl-tRNA--protein transferase"/>
    <property type="match status" value="1"/>
</dbReference>
<sequence>MSSIFDEDCLIPPLRHDLVFPNPRYAASEGLLAFGGDLSPNRLLTAYRRGIFPWYSADDPILWWSPDPRSILYPKNFKLSKSFRRVLRNSDFVVKFDHAFEEVIEYCSQVPRRGQSGTWLLDEMREAYIELHHMGYAHSVEVYLDGELVGGLYGLSMGRAFFGESMFSLKSNSSKVAFKALSDTLDSRGYDFIDCQVRNDHLASLGAIDIPRDRFLDELDSSLKKGSDIGSWSDWEWSYRDV</sequence>
<dbReference type="InterPro" id="IPR042203">
    <property type="entry name" value="Leu/Phe-tRNA_Trfase_C"/>
</dbReference>
<dbReference type="Pfam" id="PF03588">
    <property type="entry name" value="Leu_Phe_trans"/>
    <property type="match status" value="1"/>
</dbReference>
<dbReference type="PANTHER" id="PTHR30098:SF2">
    <property type="entry name" value="LEUCYL_PHENYLALANYL-TRNA--PROTEIN TRANSFERASE"/>
    <property type="match status" value="1"/>
</dbReference>
<keyword evidence="4 5" id="KW-0012">Acyltransferase</keyword>
<dbReference type="InterPro" id="IPR016181">
    <property type="entry name" value="Acyl_CoA_acyltransferase"/>
</dbReference>
<evidence type="ECO:0000256" key="1">
    <source>
        <dbReference type="ARBA" id="ARBA00004496"/>
    </source>
</evidence>
<dbReference type="GO" id="GO:0030163">
    <property type="term" value="P:protein catabolic process"/>
    <property type="evidence" value="ECO:0007669"/>
    <property type="project" value="InterPro"/>
</dbReference>
<evidence type="ECO:0000313" key="5">
    <source>
        <dbReference type="EMBL" id="SFV56901.1"/>
    </source>
</evidence>
<protein>
    <submittedName>
        <fullName evidence="5">Leucyl/phenylalanyl-tRNA--protein transferase</fullName>
        <ecNumber evidence="5">2.3.2.6</ecNumber>
    </submittedName>
</protein>
<organism evidence="5">
    <name type="scientific">hydrothermal vent metagenome</name>
    <dbReference type="NCBI Taxonomy" id="652676"/>
    <lineage>
        <taxon>unclassified sequences</taxon>
        <taxon>metagenomes</taxon>
        <taxon>ecological metagenomes</taxon>
    </lineage>
</organism>
<keyword evidence="3 5" id="KW-0808">Transferase</keyword>
<dbReference type="GO" id="GO:0008914">
    <property type="term" value="F:leucyl-tRNA--protein transferase activity"/>
    <property type="evidence" value="ECO:0007669"/>
    <property type="project" value="UniProtKB-EC"/>
</dbReference>
<comment type="subcellular location">
    <subcellularLocation>
        <location evidence="1">Cytoplasm</location>
    </subcellularLocation>
</comment>
<dbReference type="NCBIfam" id="TIGR00667">
    <property type="entry name" value="aat"/>
    <property type="match status" value="1"/>
</dbReference>
<reference evidence="5" key="1">
    <citation type="submission" date="2016-10" db="EMBL/GenBank/DDBJ databases">
        <authorList>
            <person name="de Groot N.N."/>
        </authorList>
    </citation>
    <scope>NUCLEOTIDE SEQUENCE</scope>
</reference>
<dbReference type="GO" id="GO:0005737">
    <property type="term" value="C:cytoplasm"/>
    <property type="evidence" value="ECO:0007669"/>
    <property type="project" value="UniProtKB-SubCell"/>
</dbReference>
<gene>
    <name evidence="5" type="ORF">MNB_SV-6-301</name>
</gene>
<dbReference type="SUPFAM" id="SSF55729">
    <property type="entry name" value="Acyl-CoA N-acyltransferases (Nat)"/>
    <property type="match status" value="1"/>
</dbReference>
<dbReference type="PANTHER" id="PTHR30098">
    <property type="entry name" value="LEUCYL/PHENYLALANYL-TRNA--PROTEIN TRANSFERASE"/>
    <property type="match status" value="1"/>
</dbReference>
<proteinExistence type="inferred from homology"/>
<dbReference type="EMBL" id="FPHC01000040">
    <property type="protein sequence ID" value="SFV56901.1"/>
    <property type="molecule type" value="Genomic_DNA"/>
</dbReference>
<dbReference type="InterPro" id="IPR004616">
    <property type="entry name" value="Leu/Phe-tRNA_Trfase"/>
</dbReference>
<accession>A0A1W1BTW5</accession>
<evidence type="ECO:0000256" key="4">
    <source>
        <dbReference type="ARBA" id="ARBA00023315"/>
    </source>
</evidence>
<name>A0A1W1BTW5_9ZZZZ</name>
<dbReference type="Gene3D" id="3.40.630.70">
    <property type="entry name" value="Leucyl/phenylalanyl-tRNA-protein transferase, C-terminal domain"/>
    <property type="match status" value="1"/>
</dbReference>
<dbReference type="HAMAP" id="MF_00688">
    <property type="entry name" value="Leu_Phe_trans"/>
    <property type="match status" value="1"/>
</dbReference>